<dbReference type="EMBL" id="AHKC01009867">
    <property type="protein sequence ID" value="EKF32376.1"/>
    <property type="molecule type" value="Genomic_DNA"/>
</dbReference>
<keyword evidence="4" id="KW-1185">Reference proteome</keyword>
<dbReference type="Gene3D" id="3.30.1520.10">
    <property type="entry name" value="Phox-like domain"/>
    <property type="match status" value="1"/>
</dbReference>
<comment type="caution">
    <text evidence="3">The sequence shown here is derived from an EMBL/GenBank/DDBJ whole genome shotgun (WGS) entry which is preliminary data.</text>
</comment>
<dbReference type="PROSITE" id="PS50195">
    <property type="entry name" value="PX"/>
    <property type="match status" value="1"/>
</dbReference>
<dbReference type="CDD" id="cd06093">
    <property type="entry name" value="PX_domain"/>
    <property type="match status" value="1"/>
</dbReference>
<evidence type="ECO:0000313" key="4">
    <source>
        <dbReference type="Proteomes" id="UP000007350"/>
    </source>
</evidence>
<dbReference type="InterPro" id="IPR001683">
    <property type="entry name" value="PX_dom"/>
</dbReference>
<dbReference type="AlphaFoldDB" id="K2NBW3"/>
<evidence type="ECO:0000256" key="1">
    <source>
        <dbReference type="SAM" id="MobiDB-lite"/>
    </source>
</evidence>
<organism evidence="3 4">
    <name type="scientific">Trypanosoma cruzi marinkellei</name>
    <dbReference type="NCBI Taxonomy" id="85056"/>
    <lineage>
        <taxon>Eukaryota</taxon>
        <taxon>Discoba</taxon>
        <taxon>Euglenozoa</taxon>
        <taxon>Kinetoplastea</taxon>
        <taxon>Metakinetoplastina</taxon>
        <taxon>Trypanosomatida</taxon>
        <taxon>Trypanosomatidae</taxon>
        <taxon>Trypanosoma</taxon>
        <taxon>Schizotrypanum</taxon>
    </lineage>
</organism>
<sequence length="576" mass="65227">MDIVVCDPRWQHGHVEYKICIRSVTDNDKYLSITYRRFSEIYLVFKRMLELNPYPPLPPLPPKKLFGATDPVFVERRRRELEAFFKAICENKSLVSDIAFLSIVGFSGAKAALDQKYEKDHSTTTENIGCLFAWILSDLPTLDREKYLLATRHFLRSTSYILIRVLPSISFGTPRRFYALIKKGDNEYILSVVAAHPERGLNMKENKNFVSFCGLLLHSPLPFVFRPVEVHTDGVCAYVIRKVVKGGSLRDRAYNANWSTDSEKKFRGKGKAFSNNYIARVVEIALLMVKSFHSSQLSCPFLHFGNCFDVSGKILFSGLEDIFLGITRYPAVLPTTEHTHIDVLLVGVLTLEMALGSPLAHMKEIGFTTAYKDPTEVLEMDIDSRLKLIKGLLEALPSSVPRNLVSFLKATFDPTCKVEIDSLLHHPFITKRHSKKHWMLFGITEEATLPIQLKQKEVLLFCDIANNWRKAVRTASTHFGYDKQSLALVQEMRTKKGNGHQFSESRSYFSDGNIFRRTTNSEEVSVEKGKAIKAPKESSQSTCGLFSLLGGETQPSELPEYLHSKALPPERVSSSI</sequence>
<feature type="domain" description="PX" evidence="2">
    <location>
        <begin position="1"/>
        <end position="111"/>
    </location>
</feature>
<keyword evidence="3" id="KW-0808">Transferase</keyword>
<accession>K2NBW3</accession>
<reference evidence="3 4" key="1">
    <citation type="journal article" date="2012" name="BMC Genomics">
        <title>Comparative genomic analysis of human infective Trypanosoma cruzi lineages with the bat-restricted subspecies T. cruzi marinkellei.</title>
        <authorList>
            <person name="Franzen O."/>
            <person name="Talavera-Lopez C."/>
            <person name="Ochaya S."/>
            <person name="Butler C.E."/>
            <person name="Messenger L.A."/>
            <person name="Lewis M.D."/>
            <person name="Llewellyn M.S."/>
            <person name="Marinkelle C.J."/>
            <person name="Tyler K.M."/>
            <person name="Miles M.A."/>
            <person name="Andersson B."/>
        </authorList>
    </citation>
    <scope>NUCLEOTIDE SEQUENCE [LARGE SCALE GENOMIC DNA]</scope>
    <source>
        <strain evidence="3 4">B7</strain>
    </source>
</reference>
<gene>
    <name evidence="3" type="ORF">MOQ_003774</name>
</gene>
<feature type="region of interest" description="Disordered" evidence="1">
    <location>
        <begin position="557"/>
        <end position="576"/>
    </location>
</feature>
<dbReference type="Proteomes" id="UP000007350">
    <property type="component" value="Unassembled WGS sequence"/>
</dbReference>
<dbReference type="OrthoDB" id="41200at2759"/>
<dbReference type="SUPFAM" id="SSF64268">
    <property type="entry name" value="PX domain"/>
    <property type="match status" value="1"/>
</dbReference>
<dbReference type="InterPro" id="IPR036871">
    <property type="entry name" value="PX_dom_sf"/>
</dbReference>
<dbReference type="GO" id="GO:0035091">
    <property type="term" value="F:phosphatidylinositol binding"/>
    <property type="evidence" value="ECO:0007669"/>
    <property type="project" value="InterPro"/>
</dbReference>
<name>K2NBW3_TRYCR</name>
<proteinExistence type="predicted"/>
<protein>
    <submittedName>
        <fullName evidence="3">p21-activated kinase 3, putative</fullName>
    </submittedName>
</protein>
<dbReference type="GO" id="GO:0016301">
    <property type="term" value="F:kinase activity"/>
    <property type="evidence" value="ECO:0007669"/>
    <property type="project" value="UniProtKB-KW"/>
</dbReference>
<evidence type="ECO:0000313" key="3">
    <source>
        <dbReference type="EMBL" id="EKF32376.1"/>
    </source>
</evidence>
<dbReference type="SMART" id="SM00312">
    <property type="entry name" value="PX"/>
    <property type="match status" value="1"/>
</dbReference>
<evidence type="ECO:0000259" key="2">
    <source>
        <dbReference type="PROSITE" id="PS50195"/>
    </source>
</evidence>
<dbReference type="Pfam" id="PF00787">
    <property type="entry name" value="PX"/>
    <property type="match status" value="1"/>
</dbReference>
<keyword evidence="3" id="KW-0418">Kinase</keyword>